<protein>
    <submittedName>
        <fullName evidence="1">Uncharacterized protein</fullName>
    </submittedName>
</protein>
<evidence type="ECO:0000313" key="1">
    <source>
        <dbReference type="EMBL" id="ACT93044.1"/>
    </source>
</evidence>
<dbReference type="HOGENOM" id="CLU_2878638_0_0_10"/>
<dbReference type="KEGG" id="dfe:Dfer_1805"/>
<proteinExistence type="predicted"/>
<keyword evidence="2" id="KW-1185">Reference proteome</keyword>
<dbReference type="EMBL" id="CP001619">
    <property type="protein sequence ID" value="ACT93044.1"/>
    <property type="molecule type" value="Genomic_DNA"/>
</dbReference>
<dbReference type="Proteomes" id="UP000002011">
    <property type="component" value="Chromosome"/>
</dbReference>
<evidence type="ECO:0000313" key="2">
    <source>
        <dbReference type="Proteomes" id="UP000002011"/>
    </source>
</evidence>
<reference evidence="1 2" key="1">
    <citation type="journal article" date="2009" name="Stand. Genomic Sci.">
        <title>Complete genome sequence of Dyadobacter fermentans type strain (NS114).</title>
        <authorList>
            <person name="Lang E."/>
            <person name="Lapidus A."/>
            <person name="Chertkov O."/>
            <person name="Brettin T."/>
            <person name="Detter J.C."/>
            <person name="Han C."/>
            <person name="Copeland A."/>
            <person name="Glavina Del Rio T."/>
            <person name="Nolan M."/>
            <person name="Chen F."/>
            <person name="Lucas S."/>
            <person name="Tice H."/>
            <person name="Cheng J.F."/>
            <person name="Land M."/>
            <person name="Hauser L."/>
            <person name="Chang Y.J."/>
            <person name="Jeffries C.D."/>
            <person name="Kopitz M."/>
            <person name="Bruce D."/>
            <person name="Goodwin L."/>
            <person name="Pitluck S."/>
            <person name="Ovchinnikova G."/>
            <person name="Pati A."/>
            <person name="Ivanova N."/>
            <person name="Mavrommatis K."/>
            <person name="Chen A."/>
            <person name="Palaniappan K."/>
            <person name="Chain P."/>
            <person name="Bristow J."/>
            <person name="Eisen J.A."/>
            <person name="Markowitz V."/>
            <person name="Hugenholtz P."/>
            <person name="Goker M."/>
            <person name="Rohde M."/>
            <person name="Kyrpides N.C."/>
            <person name="Klenk H.P."/>
        </authorList>
    </citation>
    <scope>NUCLEOTIDE SEQUENCE [LARGE SCALE GENOMIC DNA]</scope>
    <source>
        <strain evidence="2">ATCC 700827 / DSM 18053 / CIP 107007 / KCTC 52180 / NS114</strain>
    </source>
</reference>
<name>C6VUQ7_DYAFD</name>
<organism evidence="1 2">
    <name type="scientific">Dyadobacter fermentans (strain ATCC 700827 / DSM 18053 / CIP 107007 / KCTC 52180 / NS114)</name>
    <dbReference type="NCBI Taxonomy" id="471854"/>
    <lineage>
        <taxon>Bacteria</taxon>
        <taxon>Pseudomonadati</taxon>
        <taxon>Bacteroidota</taxon>
        <taxon>Cytophagia</taxon>
        <taxon>Cytophagales</taxon>
        <taxon>Spirosomataceae</taxon>
        <taxon>Dyadobacter</taxon>
    </lineage>
</organism>
<sequence>MSADSEFVNEVSYLLNDSLMIEGLADRNLRGKVFVFNDRARVQYNGMQLRRTDCRQTPGKNGE</sequence>
<dbReference type="AlphaFoldDB" id="C6VUQ7"/>
<accession>C6VUQ7</accession>
<dbReference type="STRING" id="471854.Dfer_1805"/>
<gene>
    <name evidence="1" type="ordered locus">Dfer_1805</name>
</gene>